<dbReference type="Proteomes" id="UP000778951">
    <property type="component" value="Unassembled WGS sequence"/>
</dbReference>
<dbReference type="InterPro" id="IPR025579">
    <property type="entry name" value="DUF4357"/>
</dbReference>
<evidence type="ECO:0000313" key="3">
    <source>
        <dbReference type="Proteomes" id="UP000778951"/>
    </source>
</evidence>
<feature type="domain" description="DUF4357" evidence="1">
    <location>
        <begin position="246"/>
        <end position="291"/>
    </location>
</feature>
<evidence type="ECO:0000259" key="1">
    <source>
        <dbReference type="Pfam" id="PF14267"/>
    </source>
</evidence>
<reference evidence="2" key="1">
    <citation type="submission" date="2020-03" db="EMBL/GenBank/DDBJ databases">
        <title>Spirochaetal bacteria isolated from arthropods constitute a novel genus Entomospira genus novum within the order Spirochaetales.</title>
        <authorList>
            <person name="Grana-Miraglia L."/>
            <person name="Sikutova S."/>
            <person name="Fingerle V."/>
            <person name="Sing A."/>
            <person name="Castillo-Ramirez S."/>
            <person name="Margos G."/>
            <person name="Rudolf I."/>
        </authorList>
    </citation>
    <scope>NUCLEOTIDE SEQUENCE</scope>
    <source>
        <strain evidence="2">BR149</strain>
    </source>
</reference>
<dbReference type="CDD" id="cd10447">
    <property type="entry name" value="GIY-YIG_unchar_2"/>
    <property type="match status" value="1"/>
</dbReference>
<accession>A0A968KWI9</accession>
<comment type="caution">
    <text evidence="2">The sequence shown here is derived from an EMBL/GenBank/DDBJ whole genome shotgun (WGS) entry which is preliminary data.</text>
</comment>
<dbReference type="EMBL" id="JAATLM010000001">
    <property type="protein sequence ID" value="NIZ69277.1"/>
    <property type="molecule type" value="Genomic_DNA"/>
</dbReference>
<dbReference type="RefSeq" id="WP_167695371.1">
    <property type="nucleotide sequence ID" value="NZ_CP118181.1"/>
</dbReference>
<name>A0A968KWI9_9SPIO</name>
<keyword evidence="3" id="KW-1185">Reference proteome</keyword>
<proteinExistence type="predicted"/>
<evidence type="ECO:0000313" key="2">
    <source>
        <dbReference type="EMBL" id="NIZ69277.1"/>
    </source>
</evidence>
<sequence>MMGKPIQLFLLNGRPDGVAIAELSNWTGQLMRIPRPRLPELSHRKDIQSTGVYFLFGLDENDKMMVYIGETDNVYKRLMQHYSDEKKEFWQEAVAVVASKNSLNKAGVRYLEELFHRRAKEVNRYKIMNSQTPSGSPLSESEISTLNEFAENVILILGGALAHKLFEPINTRKVVINPVDNTITQSPTTPSDDEESDNIIYELTAKNNRGKAYGYPTNDGFLVLKGSYVDLVEEHSPYIPAKVRLLRDKLNDDEILKEDILFRTASAAAKFVFNGSVNGKIMWKTPDGRTLNDVERVDSQRIQAELDKQEEDTDEDDAL</sequence>
<organism evidence="2 3">
    <name type="scientific">Entomospira culicis</name>
    <dbReference type="NCBI Taxonomy" id="2719989"/>
    <lineage>
        <taxon>Bacteria</taxon>
        <taxon>Pseudomonadati</taxon>
        <taxon>Spirochaetota</taxon>
        <taxon>Spirochaetia</taxon>
        <taxon>Spirochaetales</taxon>
        <taxon>Spirochaetaceae</taxon>
        <taxon>Entomospira</taxon>
    </lineage>
</organism>
<dbReference type="Pfam" id="PF14267">
    <property type="entry name" value="DUF4357"/>
    <property type="match status" value="1"/>
</dbReference>
<gene>
    <name evidence="2" type="ORF">HCT48_03490</name>
</gene>
<dbReference type="AlphaFoldDB" id="A0A968KWI9"/>
<protein>
    <submittedName>
        <fullName evidence="2">GIY-YIG nuclease family protein</fullName>
    </submittedName>
</protein>